<evidence type="ECO:0000313" key="1">
    <source>
        <dbReference type="EMBL" id="BBM85335.1"/>
    </source>
</evidence>
<gene>
    <name evidence="1" type="ORF">UABAM_03701</name>
</gene>
<name>A0A5S9IRG4_UABAM</name>
<dbReference type="EMBL" id="AP019860">
    <property type="protein sequence ID" value="BBM85335.1"/>
    <property type="molecule type" value="Genomic_DNA"/>
</dbReference>
<dbReference type="Proteomes" id="UP000326354">
    <property type="component" value="Chromosome"/>
</dbReference>
<evidence type="ECO:0000313" key="2">
    <source>
        <dbReference type="Proteomes" id="UP000326354"/>
    </source>
</evidence>
<dbReference type="AlphaFoldDB" id="A0A5S9IRG4"/>
<reference evidence="1 2" key="1">
    <citation type="submission" date="2019-08" db="EMBL/GenBank/DDBJ databases">
        <title>Complete genome sequence of Candidatus Uab amorphum.</title>
        <authorList>
            <person name="Shiratori T."/>
            <person name="Suzuki S."/>
            <person name="Kakizawa Y."/>
            <person name="Ishida K."/>
        </authorList>
    </citation>
    <scope>NUCLEOTIDE SEQUENCE [LARGE SCALE GENOMIC DNA]</scope>
    <source>
        <strain evidence="1 2">SRT547</strain>
    </source>
</reference>
<keyword evidence="2" id="KW-1185">Reference proteome</keyword>
<protein>
    <submittedName>
        <fullName evidence="1">Uncharacterized protein</fullName>
    </submittedName>
</protein>
<sequence length="180" mass="20953">MPINFYWDKEGCHVTKVESQGLCTSFSLSDGTGFKIGIPLDELERLVKMDLVNNFVNVNLSVFLDKFEMTANQWKVISCVLRQSEEITKAFAGYPKLQKLIELPYEKLHKLPTLLYGGYIRGLYLSYPLNFTRMPRSKFYSNLFSDNEYLVTVRLDEKYNITEVRNETISPSHYLGDYFV</sequence>
<dbReference type="KEGG" id="uam:UABAM_03701"/>
<proteinExistence type="predicted"/>
<organism evidence="1 2">
    <name type="scientific">Uabimicrobium amorphum</name>
    <dbReference type="NCBI Taxonomy" id="2596890"/>
    <lineage>
        <taxon>Bacteria</taxon>
        <taxon>Pseudomonadati</taxon>
        <taxon>Planctomycetota</taxon>
        <taxon>Candidatus Uabimicrobiia</taxon>
        <taxon>Candidatus Uabimicrobiales</taxon>
        <taxon>Candidatus Uabimicrobiaceae</taxon>
        <taxon>Candidatus Uabimicrobium</taxon>
    </lineage>
</organism>
<accession>A0A5S9IRG4</accession>